<feature type="transmembrane region" description="Helical" evidence="1">
    <location>
        <begin position="331"/>
        <end position="353"/>
    </location>
</feature>
<dbReference type="Proteomes" id="UP000318741">
    <property type="component" value="Chromosome"/>
</dbReference>
<keyword evidence="4" id="KW-1185">Reference proteome</keyword>
<keyword evidence="1" id="KW-0472">Membrane</keyword>
<feature type="transmembrane region" description="Helical" evidence="1">
    <location>
        <begin position="297"/>
        <end position="319"/>
    </location>
</feature>
<keyword evidence="3" id="KW-0808">Transferase</keyword>
<dbReference type="PANTHER" id="PTHR48090:SF7">
    <property type="entry name" value="RFBJ PROTEIN"/>
    <property type="match status" value="1"/>
</dbReference>
<feature type="domain" description="Glycosyltransferase 2-like" evidence="2">
    <location>
        <begin position="9"/>
        <end position="158"/>
    </location>
</feature>
<proteinExistence type="predicted"/>
<dbReference type="OrthoDB" id="9810303at2"/>
<feature type="transmembrane region" description="Helical" evidence="1">
    <location>
        <begin position="365"/>
        <end position="391"/>
    </location>
</feature>
<feature type="transmembrane region" description="Helical" evidence="1">
    <location>
        <begin position="398"/>
        <end position="416"/>
    </location>
</feature>
<dbReference type="InterPro" id="IPR001173">
    <property type="entry name" value="Glyco_trans_2-like"/>
</dbReference>
<keyword evidence="3" id="KW-0328">Glycosyltransferase</keyword>
<dbReference type="GO" id="GO:0047267">
    <property type="term" value="F:undecaprenyl-phosphate mannosyltransferase activity"/>
    <property type="evidence" value="ECO:0007669"/>
    <property type="project" value="UniProtKB-EC"/>
</dbReference>
<feature type="transmembrane region" description="Helical" evidence="1">
    <location>
        <begin position="264"/>
        <end position="282"/>
    </location>
</feature>
<gene>
    <name evidence="3" type="ORF">CA12_33120</name>
</gene>
<evidence type="ECO:0000256" key="1">
    <source>
        <dbReference type="SAM" id="Phobius"/>
    </source>
</evidence>
<dbReference type="InterPro" id="IPR029044">
    <property type="entry name" value="Nucleotide-diphossugar_trans"/>
</dbReference>
<dbReference type="KEGG" id="acaf:CA12_33120"/>
<keyword evidence="1" id="KW-0812">Transmembrane</keyword>
<dbReference type="EC" id="2.4.1.54" evidence="3"/>
<feature type="transmembrane region" description="Helical" evidence="1">
    <location>
        <begin position="507"/>
        <end position="528"/>
    </location>
</feature>
<dbReference type="SUPFAM" id="SSF53448">
    <property type="entry name" value="Nucleotide-diphospho-sugar transferases"/>
    <property type="match status" value="1"/>
</dbReference>
<dbReference type="CDD" id="cd04179">
    <property type="entry name" value="DPM_DPG-synthase_like"/>
    <property type="match status" value="1"/>
</dbReference>
<evidence type="ECO:0000313" key="3">
    <source>
        <dbReference type="EMBL" id="QDT17200.1"/>
    </source>
</evidence>
<dbReference type="InterPro" id="IPR050256">
    <property type="entry name" value="Glycosyltransferase_2"/>
</dbReference>
<dbReference type="EMBL" id="CP036265">
    <property type="protein sequence ID" value="QDT17200.1"/>
    <property type="molecule type" value="Genomic_DNA"/>
</dbReference>
<sequence>MLTAPTLTALMPAFNESPRIAASLDRLAAAPLDVEAVVVDDASTDGTSAAVREWAAAHPEFRLTLLRHPTNRGKGAAVRTALDAARGQFAVVQDADLEYDPADLPRVLEPLLAGEADVVYGSRRMGGNEFPHRWHARCVGLLNLLVRALFGLRITDEATCYKAFPTAVLRAMDLRCERFEFCPEVTAKSARAGLRVREVPVSYHARGTEEGKKIRFRDGLEAAWTLLAWRVRPFDGGATRAACGGEGVPRLGTRSPAARRALTGLSYIVSAGTLAALVWYVVRSDRTGELADVDPAWAAGAVAAATASFLVRAAFLWCVARAADRPVRPGLAVAVTGVGNLAAAFVPPLLAAAGRGAYLRAACGVPIAVFGGATLAFSVGFLVAALALALLAVAPLPAVAALAAAAGCGLAARRLILGRAWPYRRLAAEAALAASACAAVQTAGFFCALTACDAGGSWRRSLIAAAAHQAGGLAGVTPGGAGVQEAAGLSASAATGGSPGDLVLPLLLLRTAQIGVACAAGLPSVLFLRRRESRGE</sequence>
<evidence type="ECO:0000259" key="2">
    <source>
        <dbReference type="Pfam" id="PF00535"/>
    </source>
</evidence>
<protein>
    <submittedName>
        <fullName evidence="3">Undecaprenyl-phosphate mannosyltransferase</fullName>
        <ecNumber evidence="3">2.4.1.54</ecNumber>
    </submittedName>
</protein>
<organism evidence="3 4">
    <name type="scientific">Alienimonas californiensis</name>
    <dbReference type="NCBI Taxonomy" id="2527989"/>
    <lineage>
        <taxon>Bacteria</taxon>
        <taxon>Pseudomonadati</taxon>
        <taxon>Planctomycetota</taxon>
        <taxon>Planctomycetia</taxon>
        <taxon>Planctomycetales</taxon>
        <taxon>Planctomycetaceae</taxon>
        <taxon>Alienimonas</taxon>
    </lineage>
</organism>
<accession>A0A517PCV1</accession>
<dbReference type="Pfam" id="PF00535">
    <property type="entry name" value="Glycos_transf_2"/>
    <property type="match status" value="1"/>
</dbReference>
<name>A0A517PCV1_9PLAN</name>
<reference evidence="3 4" key="1">
    <citation type="submission" date="2019-02" db="EMBL/GenBank/DDBJ databases">
        <title>Deep-cultivation of Planctomycetes and their phenomic and genomic characterization uncovers novel biology.</title>
        <authorList>
            <person name="Wiegand S."/>
            <person name="Jogler M."/>
            <person name="Boedeker C."/>
            <person name="Pinto D."/>
            <person name="Vollmers J."/>
            <person name="Rivas-Marin E."/>
            <person name="Kohn T."/>
            <person name="Peeters S.H."/>
            <person name="Heuer A."/>
            <person name="Rast P."/>
            <person name="Oberbeckmann S."/>
            <person name="Bunk B."/>
            <person name="Jeske O."/>
            <person name="Meyerdierks A."/>
            <person name="Storesund J.E."/>
            <person name="Kallscheuer N."/>
            <person name="Luecker S."/>
            <person name="Lage O.M."/>
            <person name="Pohl T."/>
            <person name="Merkel B.J."/>
            <person name="Hornburger P."/>
            <person name="Mueller R.-W."/>
            <person name="Bruemmer F."/>
            <person name="Labrenz M."/>
            <person name="Spormann A.M."/>
            <person name="Op den Camp H."/>
            <person name="Overmann J."/>
            <person name="Amann R."/>
            <person name="Jetten M.S.M."/>
            <person name="Mascher T."/>
            <person name="Medema M.H."/>
            <person name="Devos D.P."/>
            <person name="Kaster A.-K."/>
            <person name="Ovreas L."/>
            <person name="Rohde M."/>
            <person name="Galperin M.Y."/>
            <person name="Jogler C."/>
        </authorList>
    </citation>
    <scope>NUCLEOTIDE SEQUENCE [LARGE SCALE GENOMIC DNA]</scope>
    <source>
        <strain evidence="3 4">CA12</strain>
    </source>
</reference>
<evidence type="ECO:0000313" key="4">
    <source>
        <dbReference type="Proteomes" id="UP000318741"/>
    </source>
</evidence>
<keyword evidence="1" id="KW-1133">Transmembrane helix</keyword>
<dbReference type="PANTHER" id="PTHR48090">
    <property type="entry name" value="UNDECAPRENYL-PHOSPHATE 4-DEOXY-4-FORMAMIDO-L-ARABINOSE TRANSFERASE-RELATED"/>
    <property type="match status" value="1"/>
</dbReference>
<dbReference type="RefSeq" id="WP_145360095.1">
    <property type="nucleotide sequence ID" value="NZ_CP036265.1"/>
</dbReference>
<dbReference type="Gene3D" id="3.90.550.10">
    <property type="entry name" value="Spore Coat Polysaccharide Biosynthesis Protein SpsA, Chain A"/>
    <property type="match status" value="1"/>
</dbReference>
<dbReference type="AlphaFoldDB" id="A0A517PCV1"/>